<dbReference type="GO" id="GO:0070967">
    <property type="term" value="F:coenzyme F420 binding"/>
    <property type="evidence" value="ECO:0007669"/>
    <property type="project" value="TreeGrafter"/>
</dbReference>
<evidence type="ECO:0000313" key="3">
    <source>
        <dbReference type="EMBL" id="NYG57689.1"/>
    </source>
</evidence>
<dbReference type="InterPro" id="IPR012349">
    <property type="entry name" value="Split_barrel_FMN-bd"/>
</dbReference>
<accession>A0A7Y9UTA5</accession>
<dbReference type="SUPFAM" id="SSF50475">
    <property type="entry name" value="FMN-binding split barrel"/>
    <property type="match status" value="1"/>
</dbReference>
<evidence type="ECO:0000259" key="2">
    <source>
        <dbReference type="Pfam" id="PF01243"/>
    </source>
</evidence>
<proteinExistence type="predicted"/>
<dbReference type="GO" id="GO:0016627">
    <property type="term" value="F:oxidoreductase activity, acting on the CH-CH group of donors"/>
    <property type="evidence" value="ECO:0007669"/>
    <property type="project" value="TreeGrafter"/>
</dbReference>
<dbReference type="Gene3D" id="2.30.110.10">
    <property type="entry name" value="Electron Transport, Fmn-binding Protein, Chain A"/>
    <property type="match status" value="1"/>
</dbReference>
<dbReference type="InterPro" id="IPR011576">
    <property type="entry name" value="Pyridox_Oxase_N"/>
</dbReference>
<organism evidence="3 4">
    <name type="scientific">Nocardioides daedukensis</name>
    <dbReference type="NCBI Taxonomy" id="634462"/>
    <lineage>
        <taxon>Bacteria</taxon>
        <taxon>Bacillati</taxon>
        <taxon>Actinomycetota</taxon>
        <taxon>Actinomycetes</taxon>
        <taxon>Propionibacteriales</taxon>
        <taxon>Nocardioidaceae</taxon>
        <taxon>Nocardioides</taxon>
    </lineage>
</organism>
<dbReference type="Pfam" id="PF01243">
    <property type="entry name" value="PNPOx_N"/>
    <property type="match status" value="1"/>
</dbReference>
<gene>
    <name evidence="3" type="ORF">BJ980_000612</name>
</gene>
<reference evidence="3 4" key="1">
    <citation type="submission" date="2020-07" db="EMBL/GenBank/DDBJ databases">
        <title>Sequencing the genomes of 1000 actinobacteria strains.</title>
        <authorList>
            <person name="Klenk H.-P."/>
        </authorList>
    </citation>
    <scope>NUCLEOTIDE SEQUENCE [LARGE SCALE GENOMIC DNA]</scope>
    <source>
        <strain evidence="3 4">DSM 23819</strain>
    </source>
</reference>
<dbReference type="InterPro" id="IPR019920">
    <property type="entry name" value="F420-binding_dom_put"/>
</dbReference>
<comment type="caution">
    <text evidence="3">The sequence shown here is derived from an EMBL/GenBank/DDBJ whole genome shotgun (WGS) entry which is preliminary data.</text>
</comment>
<dbReference type="AlphaFoldDB" id="A0A7Y9UTA5"/>
<dbReference type="InterPro" id="IPR052019">
    <property type="entry name" value="F420H2_bilvrd_red/Heme_oxyg"/>
</dbReference>
<name>A0A7Y9UTA5_9ACTN</name>
<feature type="domain" description="Pyridoxamine 5'-phosphate oxidase N-terminal" evidence="2">
    <location>
        <begin position="11"/>
        <end position="126"/>
    </location>
</feature>
<dbReference type="Proteomes" id="UP000540656">
    <property type="component" value="Unassembled WGS sequence"/>
</dbReference>
<evidence type="ECO:0000313" key="4">
    <source>
        <dbReference type="Proteomes" id="UP000540656"/>
    </source>
</evidence>
<dbReference type="GO" id="GO:0005829">
    <property type="term" value="C:cytosol"/>
    <property type="evidence" value="ECO:0007669"/>
    <property type="project" value="TreeGrafter"/>
</dbReference>
<dbReference type="EMBL" id="JACCAA010000001">
    <property type="protein sequence ID" value="NYG57689.1"/>
    <property type="molecule type" value="Genomic_DNA"/>
</dbReference>
<keyword evidence="4" id="KW-1185">Reference proteome</keyword>
<evidence type="ECO:0000256" key="1">
    <source>
        <dbReference type="ARBA" id="ARBA00023002"/>
    </source>
</evidence>
<dbReference type="PANTHER" id="PTHR35176">
    <property type="entry name" value="HEME OXYGENASE HI_0854-RELATED"/>
    <property type="match status" value="1"/>
</dbReference>
<protein>
    <submittedName>
        <fullName evidence="3">PPOX class probable F420-dependent enzyme</fullName>
    </submittedName>
</protein>
<dbReference type="NCBIfam" id="TIGR03618">
    <property type="entry name" value="Rv1155_F420"/>
    <property type="match status" value="1"/>
</dbReference>
<dbReference type="RefSeq" id="WP_179500928.1">
    <property type="nucleotide sequence ID" value="NZ_JACCAA010000001.1"/>
</dbReference>
<sequence length="136" mass="15117">MSLHLLSDPDFLSFWAARHLCTVTTPRPDGSLHVTPMGIVLDAEARQAWGVTMDHSVKARNVRAGERVQVAVCQLDGPYWASLEGTAEILTDPVSVRRAEALYASRYRQPRENPTRVALRITLTRALGRVPERAEA</sequence>
<keyword evidence="1" id="KW-0560">Oxidoreductase</keyword>
<dbReference type="PANTHER" id="PTHR35176:SF1">
    <property type="entry name" value="F420H(2)-DEPENDENT BILIVERDIN REDUCTASE"/>
    <property type="match status" value="1"/>
</dbReference>